<keyword evidence="2" id="KW-1185">Reference proteome</keyword>
<comment type="caution">
    <text evidence="1">The sequence shown here is derived from an EMBL/GenBank/DDBJ whole genome shotgun (WGS) entry which is preliminary data.</text>
</comment>
<gene>
    <name evidence="1" type="ORF">I4F81_010643</name>
</gene>
<sequence>MERAALAAFNARPGPRLANARNAAAGALQLHNPAAAASRRLSFAPYAAVAYSAAALAGASAGGVNAGGDGGGGGGSDGGGGGGGGNRGGGDANDSRDTDGRPVTAAVTDTHTDLLRWLAAAGFTPMPLWRPCADAAAAVAFAADVAAVRGGLPLDVDGVVVRLDDAAAAAAAGATARSPRAPVALKFAAAAGVTRLVGVDHQVSRAGVLMPVAVLAPPLPLGGVSVARATLHNYGRAGAGWLGVAVGALVTVARGGHVITKIVAVHAPPPGGVPVAPLATCPACGSPVHVTDGDGGGGGDGADGTAEEVADGAAAARDAAHAAAPPRRGGAVAVARCTNAGGCAAQVVGRVAHFGRPACVDICGLGAATARRLVDAGLVASPADLYALTADALTAAAIPGLAVPTVVVRPTVVVLRVCSAGRAASTLA</sequence>
<reference evidence="1" key="1">
    <citation type="submission" date="2019-11" db="EMBL/GenBank/DDBJ databases">
        <title>Nori genome reveals adaptations in red seaweeds to the harsh intertidal environment.</title>
        <authorList>
            <person name="Wang D."/>
            <person name="Mao Y."/>
        </authorList>
    </citation>
    <scope>NUCLEOTIDE SEQUENCE</scope>
    <source>
        <tissue evidence="1">Gametophyte</tissue>
    </source>
</reference>
<evidence type="ECO:0000313" key="2">
    <source>
        <dbReference type="Proteomes" id="UP000798662"/>
    </source>
</evidence>
<accession>A0ACC3CDJ0</accession>
<dbReference type="Proteomes" id="UP000798662">
    <property type="component" value="Chromosome 3"/>
</dbReference>
<organism evidence="1 2">
    <name type="scientific">Pyropia yezoensis</name>
    <name type="common">Susabi-nori</name>
    <name type="synonym">Porphyra yezoensis</name>
    <dbReference type="NCBI Taxonomy" id="2788"/>
    <lineage>
        <taxon>Eukaryota</taxon>
        <taxon>Rhodophyta</taxon>
        <taxon>Bangiophyceae</taxon>
        <taxon>Bangiales</taxon>
        <taxon>Bangiaceae</taxon>
        <taxon>Pyropia</taxon>
    </lineage>
</organism>
<proteinExistence type="predicted"/>
<dbReference type="EMBL" id="CM020620">
    <property type="protein sequence ID" value="KAK1868148.1"/>
    <property type="molecule type" value="Genomic_DNA"/>
</dbReference>
<evidence type="ECO:0000313" key="1">
    <source>
        <dbReference type="EMBL" id="KAK1868148.1"/>
    </source>
</evidence>
<name>A0ACC3CDJ0_PYRYE</name>
<protein>
    <submittedName>
        <fullName evidence="1">Uncharacterized protein</fullName>
    </submittedName>
</protein>